<evidence type="ECO:0000313" key="1">
    <source>
        <dbReference type="EMBL" id="GIY62125.1"/>
    </source>
</evidence>
<gene>
    <name evidence="1" type="ORF">CDAR_93241</name>
</gene>
<proteinExistence type="predicted"/>
<reference evidence="1 2" key="1">
    <citation type="submission" date="2021-06" db="EMBL/GenBank/DDBJ databases">
        <title>Caerostris darwini draft genome.</title>
        <authorList>
            <person name="Kono N."/>
            <person name="Arakawa K."/>
        </authorList>
    </citation>
    <scope>NUCLEOTIDE SEQUENCE [LARGE SCALE GENOMIC DNA]</scope>
</reference>
<dbReference type="AlphaFoldDB" id="A0AAV4UW23"/>
<organism evidence="1 2">
    <name type="scientific">Caerostris darwini</name>
    <dbReference type="NCBI Taxonomy" id="1538125"/>
    <lineage>
        <taxon>Eukaryota</taxon>
        <taxon>Metazoa</taxon>
        <taxon>Ecdysozoa</taxon>
        <taxon>Arthropoda</taxon>
        <taxon>Chelicerata</taxon>
        <taxon>Arachnida</taxon>
        <taxon>Araneae</taxon>
        <taxon>Araneomorphae</taxon>
        <taxon>Entelegynae</taxon>
        <taxon>Araneoidea</taxon>
        <taxon>Araneidae</taxon>
        <taxon>Caerostris</taxon>
    </lineage>
</organism>
<name>A0AAV4UW23_9ARAC</name>
<evidence type="ECO:0000313" key="2">
    <source>
        <dbReference type="Proteomes" id="UP001054837"/>
    </source>
</evidence>
<dbReference type="Proteomes" id="UP001054837">
    <property type="component" value="Unassembled WGS sequence"/>
</dbReference>
<dbReference type="EMBL" id="BPLQ01012053">
    <property type="protein sequence ID" value="GIY62125.1"/>
    <property type="molecule type" value="Genomic_DNA"/>
</dbReference>
<protein>
    <submittedName>
        <fullName evidence="1">Uncharacterized protein</fullName>
    </submittedName>
</protein>
<keyword evidence="2" id="KW-1185">Reference proteome</keyword>
<sequence length="131" mass="14844">MRPIDKSLLSQKFYPLSPSLQAPIFSYYSDAIRHHSCLEKHLRGGVGGEVENPQFDDPSSLRLGGIVRPRHRRTCVLWKWMTRKRLPGSPESFIFILRDGVGGDLKGGRFTFRTALHPSLLSTVYFATKSV</sequence>
<accession>A0AAV4UW23</accession>
<comment type="caution">
    <text evidence="1">The sequence shown here is derived from an EMBL/GenBank/DDBJ whole genome shotgun (WGS) entry which is preliminary data.</text>
</comment>